<accession>A0A183CHN7</accession>
<dbReference type="OrthoDB" id="5911515at2759"/>
<evidence type="ECO:0000313" key="2">
    <source>
        <dbReference type="Proteomes" id="UP000050741"/>
    </source>
</evidence>
<name>A0A183CHN7_GLOPA</name>
<reference evidence="3" key="3">
    <citation type="submission" date="2016-06" db="UniProtKB">
        <authorList>
            <consortium name="WormBaseParasite"/>
        </authorList>
    </citation>
    <scope>IDENTIFICATION</scope>
</reference>
<sequence>MSDNKSGEVVQAPPMDQMSDNKSDEVVQAPPPPMDQIYLNKYAWFDVFNFLLPIALGLDVARISERFKSLVDDHFETRKWSLGYLEIRETKKGKAGIVKGHNQHLPIPRQPIPNSVFNFECIEISFFDKNNDFLQRIRSLLDRSGTDVVIQTHEGQTRSWELICERIWPLLSGNIYCFWPSPNKLNRLRQSSPSVLCNCPNLRWIKAFDSFPAFPADDGAEASPEQAVANWLITARTDGDPKTLCCFFESEGMWALIGSFDSASTPVNFIISCGDDNDIEAFDRKNNGTGERLSMRRLNKERWLLVRSPIERDDDKWTKWETEALPDWNRFTIAFRDGNIGEGLVDAKEGPSEPKKRKN</sequence>
<organism evidence="2 3">
    <name type="scientific">Globodera pallida</name>
    <name type="common">Potato cyst nematode worm</name>
    <name type="synonym">Heterodera pallida</name>
    <dbReference type="NCBI Taxonomy" id="36090"/>
    <lineage>
        <taxon>Eukaryota</taxon>
        <taxon>Metazoa</taxon>
        <taxon>Ecdysozoa</taxon>
        <taxon>Nematoda</taxon>
        <taxon>Chromadorea</taxon>
        <taxon>Rhabditida</taxon>
        <taxon>Tylenchina</taxon>
        <taxon>Tylenchomorpha</taxon>
        <taxon>Tylenchoidea</taxon>
        <taxon>Heteroderidae</taxon>
        <taxon>Heteroderinae</taxon>
        <taxon>Globodera</taxon>
    </lineage>
</organism>
<dbReference type="WBParaSite" id="GPLIN_001239300">
    <property type="protein sequence ID" value="GPLIN_001239300"/>
    <property type="gene ID" value="GPLIN_001239300"/>
</dbReference>
<protein>
    <submittedName>
        <fullName evidence="3">F-box domain-containing protein</fullName>
    </submittedName>
</protein>
<dbReference type="AlphaFoldDB" id="A0A183CHN7"/>
<reference evidence="2" key="1">
    <citation type="submission" date="2013-12" db="EMBL/GenBank/DDBJ databases">
        <authorList>
            <person name="Aslett M."/>
        </authorList>
    </citation>
    <scope>NUCLEOTIDE SEQUENCE [LARGE SCALE GENOMIC DNA]</scope>
    <source>
        <strain evidence="2">Lindley</strain>
    </source>
</reference>
<dbReference type="Proteomes" id="UP000050741">
    <property type="component" value="Unassembled WGS sequence"/>
</dbReference>
<keyword evidence="2" id="KW-1185">Reference proteome</keyword>
<proteinExistence type="predicted"/>
<feature type="region of interest" description="Disordered" evidence="1">
    <location>
        <begin position="1"/>
        <end position="27"/>
    </location>
</feature>
<reference evidence="2" key="2">
    <citation type="submission" date="2014-05" db="EMBL/GenBank/DDBJ databases">
        <title>The genome and life-stage specific transcriptomes of Globodera pallida elucidate key aspects of plant parasitism by a cyst nematode.</title>
        <authorList>
            <person name="Cotton J.A."/>
            <person name="Lilley C.J."/>
            <person name="Jones L.M."/>
            <person name="Kikuchi T."/>
            <person name="Reid A.J."/>
            <person name="Thorpe P."/>
            <person name="Tsai I.J."/>
            <person name="Beasley H."/>
            <person name="Blok V."/>
            <person name="Cock P.J.A."/>
            <person name="Van den Akker S.E."/>
            <person name="Holroyd N."/>
            <person name="Hunt M."/>
            <person name="Mantelin S."/>
            <person name="Naghra H."/>
            <person name="Pain A."/>
            <person name="Palomares-Rius J.E."/>
            <person name="Zarowiecki M."/>
            <person name="Berriman M."/>
            <person name="Jones J.T."/>
            <person name="Urwin P.E."/>
        </authorList>
    </citation>
    <scope>NUCLEOTIDE SEQUENCE [LARGE SCALE GENOMIC DNA]</scope>
    <source>
        <strain evidence="2">Lindley</strain>
    </source>
</reference>
<evidence type="ECO:0000313" key="3">
    <source>
        <dbReference type="WBParaSite" id="GPLIN_001239300"/>
    </source>
</evidence>
<evidence type="ECO:0000256" key="1">
    <source>
        <dbReference type="SAM" id="MobiDB-lite"/>
    </source>
</evidence>